<reference evidence="16" key="1">
    <citation type="submission" date="2022-10" db="EMBL/GenBank/DDBJ databases">
        <title>Genome assembly of Pristionchus species.</title>
        <authorList>
            <person name="Yoshida K."/>
            <person name="Sommer R.J."/>
        </authorList>
    </citation>
    <scope>NUCLEOTIDE SEQUENCE [LARGE SCALE GENOMIC DNA]</scope>
    <source>
        <strain evidence="16">RS5460</strain>
    </source>
</reference>
<evidence type="ECO:0000256" key="9">
    <source>
        <dbReference type="ARBA" id="ARBA00023136"/>
    </source>
</evidence>
<evidence type="ECO:0000256" key="5">
    <source>
        <dbReference type="ARBA" id="ARBA00022692"/>
    </source>
</evidence>
<dbReference type="AlphaFoldDB" id="A0AAN5C6J3"/>
<evidence type="ECO:0000256" key="2">
    <source>
        <dbReference type="ARBA" id="ARBA00007193"/>
    </source>
</evidence>
<dbReference type="EMBL" id="BTRK01000001">
    <property type="protein sequence ID" value="GMR30799.1"/>
    <property type="molecule type" value="Genomic_DNA"/>
</dbReference>
<organism evidence="15 16">
    <name type="scientific">Pristionchus mayeri</name>
    <dbReference type="NCBI Taxonomy" id="1317129"/>
    <lineage>
        <taxon>Eukaryota</taxon>
        <taxon>Metazoa</taxon>
        <taxon>Ecdysozoa</taxon>
        <taxon>Nematoda</taxon>
        <taxon>Chromadorea</taxon>
        <taxon>Rhabditida</taxon>
        <taxon>Rhabditina</taxon>
        <taxon>Diplogasteromorpha</taxon>
        <taxon>Diplogasteroidea</taxon>
        <taxon>Neodiplogasteridae</taxon>
        <taxon>Pristionchus</taxon>
    </lineage>
</organism>
<evidence type="ECO:0000256" key="3">
    <source>
        <dbReference type="ARBA" id="ARBA00022448"/>
    </source>
</evidence>
<dbReference type="PRINTS" id="PR01078">
    <property type="entry name" value="AMINACHANNEL"/>
</dbReference>
<sequence length="432" mass="47425">TTLATTTVAARSCAPVTLPDPYNSGQQVTYDNPCITNDMRAVCSEDPNKPHCTCSYTSTGDLCETVTPQSEWGRCKNYNGPNGFATNRCTTSYDQGNVCDPDETKPWCTCTPSWTGEYCETAVTTTTETSTTTTETSTTTSEASTTTGYMDRCGKYTGTSGTIYDNRCMTKDRGAQCSTDPSQPLCECSIYWIGMYCAADAEAFERLAGNATDGLIDTIDVGRTNPATVIAALPAILSFLTDEQRLDMSYAIEDVIMDATFEEQPLVPSEAFTFFNDPSLGNCFTFNHFNATEKYQARGAGARYGLRVTLEFGAAEYAPWVEAVGVLTYIHPIGQNIYLESVKHTNQPGNSDQIAMKKHSFKRLQAPFAPACVARKDVRSFYFPGEYSVDGCLRSCYQDSVFRSCGCMDPQYTRKDGVPSCNFEKLACIEEM</sequence>
<dbReference type="PANTHER" id="PTHR11690">
    <property type="entry name" value="AMILORIDE-SENSITIVE SODIUM CHANNEL-RELATED"/>
    <property type="match status" value="1"/>
</dbReference>
<keyword evidence="8 13" id="KW-0406">Ion transport</keyword>
<gene>
    <name evidence="15" type="ORF">PMAYCL1PPCAC_00994</name>
</gene>
<comment type="caution">
    <text evidence="15">The sequence shown here is derived from an EMBL/GenBank/DDBJ whole genome shotgun (WGS) entry which is preliminary data.</text>
</comment>
<keyword evidence="12 13" id="KW-0407">Ion channel</keyword>
<evidence type="ECO:0000313" key="16">
    <source>
        <dbReference type="Proteomes" id="UP001328107"/>
    </source>
</evidence>
<keyword evidence="6" id="KW-1133">Transmembrane helix</keyword>
<dbReference type="InterPro" id="IPR000742">
    <property type="entry name" value="EGF"/>
</dbReference>
<evidence type="ECO:0000256" key="12">
    <source>
        <dbReference type="ARBA" id="ARBA00023303"/>
    </source>
</evidence>
<feature type="domain" description="EGF-like" evidence="14">
    <location>
        <begin position="108"/>
        <end position="119"/>
    </location>
</feature>
<dbReference type="GO" id="GO:0005886">
    <property type="term" value="C:plasma membrane"/>
    <property type="evidence" value="ECO:0007669"/>
    <property type="project" value="TreeGrafter"/>
</dbReference>
<comment type="subcellular location">
    <subcellularLocation>
        <location evidence="1">Membrane</location>
        <topology evidence="1">Multi-pass membrane protein</topology>
    </subcellularLocation>
</comment>
<keyword evidence="7" id="KW-0915">Sodium</keyword>
<keyword evidence="5 13" id="KW-0812">Transmembrane</keyword>
<evidence type="ECO:0000256" key="1">
    <source>
        <dbReference type="ARBA" id="ARBA00004141"/>
    </source>
</evidence>
<keyword evidence="11 13" id="KW-0739">Sodium transport</keyword>
<dbReference type="Proteomes" id="UP001328107">
    <property type="component" value="Unassembled WGS sequence"/>
</dbReference>
<evidence type="ECO:0000259" key="14">
    <source>
        <dbReference type="PROSITE" id="PS00022"/>
    </source>
</evidence>
<evidence type="ECO:0000313" key="15">
    <source>
        <dbReference type="EMBL" id="GMR30799.1"/>
    </source>
</evidence>
<keyword evidence="9" id="KW-0472">Membrane</keyword>
<name>A0AAN5C6J3_9BILA</name>
<keyword evidence="10" id="KW-0325">Glycoprotein</keyword>
<comment type="similarity">
    <text evidence="2 13">Belongs to the amiloride-sensitive sodium channel (TC 1.A.6) family.</text>
</comment>
<protein>
    <recommendedName>
        <fullName evidence="14">EGF-like domain-containing protein</fullName>
    </recommendedName>
</protein>
<keyword evidence="4 13" id="KW-0894">Sodium channel</keyword>
<dbReference type="GO" id="GO:0015280">
    <property type="term" value="F:ligand-gated sodium channel activity"/>
    <property type="evidence" value="ECO:0007669"/>
    <property type="project" value="TreeGrafter"/>
</dbReference>
<feature type="domain" description="EGF-like" evidence="14">
    <location>
        <begin position="52"/>
        <end position="63"/>
    </location>
</feature>
<dbReference type="PROSITE" id="PS00022">
    <property type="entry name" value="EGF_1"/>
    <property type="match status" value="2"/>
</dbReference>
<evidence type="ECO:0000256" key="6">
    <source>
        <dbReference type="ARBA" id="ARBA00022989"/>
    </source>
</evidence>
<evidence type="ECO:0000256" key="11">
    <source>
        <dbReference type="ARBA" id="ARBA00023201"/>
    </source>
</evidence>
<feature type="non-terminal residue" evidence="15">
    <location>
        <position position="1"/>
    </location>
</feature>
<evidence type="ECO:0000256" key="8">
    <source>
        <dbReference type="ARBA" id="ARBA00023065"/>
    </source>
</evidence>
<dbReference type="InterPro" id="IPR001873">
    <property type="entry name" value="ENaC"/>
</dbReference>
<dbReference type="Pfam" id="PF00858">
    <property type="entry name" value="ASC"/>
    <property type="match status" value="1"/>
</dbReference>
<keyword evidence="16" id="KW-1185">Reference proteome</keyword>
<dbReference type="PANTHER" id="PTHR11690:SF177">
    <property type="entry name" value="EGF-LIKE DOMAIN-CONTAINING PROTEIN"/>
    <property type="match status" value="1"/>
</dbReference>
<keyword evidence="3 13" id="KW-0813">Transport</keyword>
<accession>A0AAN5C6J3</accession>
<evidence type="ECO:0000256" key="7">
    <source>
        <dbReference type="ARBA" id="ARBA00023053"/>
    </source>
</evidence>
<evidence type="ECO:0000256" key="4">
    <source>
        <dbReference type="ARBA" id="ARBA00022461"/>
    </source>
</evidence>
<feature type="non-terminal residue" evidence="15">
    <location>
        <position position="432"/>
    </location>
</feature>
<evidence type="ECO:0000256" key="13">
    <source>
        <dbReference type="RuleBase" id="RU000679"/>
    </source>
</evidence>
<proteinExistence type="inferred from homology"/>
<evidence type="ECO:0000256" key="10">
    <source>
        <dbReference type="ARBA" id="ARBA00023180"/>
    </source>
</evidence>
<dbReference type="Gene3D" id="1.10.287.820">
    <property type="entry name" value="Acid-sensing ion channel domain"/>
    <property type="match status" value="1"/>
</dbReference>